<evidence type="ECO:0000313" key="6">
    <source>
        <dbReference type="Proteomes" id="UP000622610"/>
    </source>
</evidence>
<feature type="domain" description="HTH lacI-type" evidence="4">
    <location>
        <begin position="5"/>
        <end position="60"/>
    </location>
</feature>
<dbReference type="Pfam" id="PF00532">
    <property type="entry name" value="Peripla_BP_1"/>
    <property type="match status" value="1"/>
</dbReference>
<gene>
    <name evidence="5" type="primary">kdgR</name>
    <name evidence="5" type="ORF">GCM10011482_09440</name>
</gene>
<dbReference type="Proteomes" id="UP000622610">
    <property type="component" value="Unassembled WGS sequence"/>
</dbReference>
<dbReference type="InterPro" id="IPR001761">
    <property type="entry name" value="Peripla_BP/Lac1_sug-bd_dom"/>
</dbReference>
<dbReference type="CDD" id="cd01392">
    <property type="entry name" value="HTH_LacI"/>
    <property type="match status" value="1"/>
</dbReference>
<evidence type="ECO:0000256" key="1">
    <source>
        <dbReference type="ARBA" id="ARBA00023015"/>
    </source>
</evidence>
<dbReference type="CDD" id="cd06283">
    <property type="entry name" value="PBP1_RegR_EndR_KdgR-like"/>
    <property type="match status" value="1"/>
</dbReference>
<keyword evidence="2" id="KW-0238">DNA-binding</keyword>
<dbReference type="Gene3D" id="3.40.50.2300">
    <property type="match status" value="2"/>
</dbReference>
<dbReference type="PANTHER" id="PTHR30146:SF145">
    <property type="entry name" value="RIBOSE OPERON REPRESSOR"/>
    <property type="match status" value="1"/>
</dbReference>
<dbReference type="PROSITE" id="PS50932">
    <property type="entry name" value="HTH_LACI_2"/>
    <property type="match status" value="1"/>
</dbReference>
<dbReference type="SMART" id="SM00354">
    <property type="entry name" value="HTH_LACI"/>
    <property type="match status" value="1"/>
</dbReference>
<dbReference type="GO" id="GO:0003700">
    <property type="term" value="F:DNA-binding transcription factor activity"/>
    <property type="evidence" value="ECO:0007669"/>
    <property type="project" value="TreeGrafter"/>
</dbReference>
<evidence type="ECO:0000313" key="5">
    <source>
        <dbReference type="EMBL" id="GGI65290.1"/>
    </source>
</evidence>
<comment type="caution">
    <text evidence="5">The sequence shown here is derived from an EMBL/GenBank/DDBJ whole genome shotgun (WGS) entry which is preliminary data.</text>
</comment>
<proteinExistence type="predicted"/>
<evidence type="ECO:0000256" key="3">
    <source>
        <dbReference type="ARBA" id="ARBA00023163"/>
    </source>
</evidence>
<protein>
    <submittedName>
        <fullName evidence="5">KDG operon repressor</fullName>
    </submittedName>
</protein>
<dbReference type="InterPro" id="IPR000843">
    <property type="entry name" value="HTH_LacI"/>
</dbReference>
<keyword evidence="3" id="KW-0804">Transcription</keyword>
<keyword evidence="1" id="KW-0805">Transcription regulation</keyword>
<dbReference type="InterPro" id="IPR010982">
    <property type="entry name" value="Lambda_DNA-bd_dom_sf"/>
</dbReference>
<dbReference type="AlphaFoldDB" id="A0A917JDL4"/>
<dbReference type="GO" id="GO:0000976">
    <property type="term" value="F:transcription cis-regulatory region binding"/>
    <property type="evidence" value="ECO:0007669"/>
    <property type="project" value="TreeGrafter"/>
</dbReference>
<evidence type="ECO:0000256" key="2">
    <source>
        <dbReference type="ARBA" id="ARBA00023125"/>
    </source>
</evidence>
<dbReference type="RefSeq" id="WP_188367129.1">
    <property type="nucleotide sequence ID" value="NZ_BMDT01000003.1"/>
</dbReference>
<dbReference type="EMBL" id="BMDT01000003">
    <property type="protein sequence ID" value="GGI65290.1"/>
    <property type="molecule type" value="Genomic_DNA"/>
</dbReference>
<reference evidence="5" key="2">
    <citation type="submission" date="2020-09" db="EMBL/GenBank/DDBJ databases">
        <authorList>
            <person name="Sun Q."/>
            <person name="Sedlacek I."/>
        </authorList>
    </citation>
    <scope>NUCLEOTIDE SEQUENCE</scope>
    <source>
        <strain evidence="5">CCM 8433</strain>
    </source>
</reference>
<organism evidence="5 6">
    <name type="scientific">Enterococcus alcedinis</name>
    <dbReference type="NCBI Taxonomy" id="1274384"/>
    <lineage>
        <taxon>Bacteria</taxon>
        <taxon>Bacillati</taxon>
        <taxon>Bacillota</taxon>
        <taxon>Bacilli</taxon>
        <taxon>Lactobacillales</taxon>
        <taxon>Enterococcaceae</taxon>
        <taxon>Enterococcus</taxon>
    </lineage>
</organism>
<keyword evidence="6" id="KW-1185">Reference proteome</keyword>
<dbReference type="Pfam" id="PF00356">
    <property type="entry name" value="LacI"/>
    <property type="match status" value="1"/>
</dbReference>
<reference evidence="5" key="1">
    <citation type="journal article" date="2014" name="Int. J. Syst. Evol. Microbiol.">
        <title>Complete genome sequence of Corynebacterium casei LMG S-19264T (=DSM 44701T), isolated from a smear-ripened cheese.</title>
        <authorList>
            <consortium name="US DOE Joint Genome Institute (JGI-PGF)"/>
            <person name="Walter F."/>
            <person name="Albersmeier A."/>
            <person name="Kalinowski J."/>
            <person name="Ruckert C."/>
        </authorList>
    </citation>
    <scope>NUCLEOTIDE SEQUENCE</scope>
    <source>
        <strain evidence="5">CCM 8433</strain>
    </source>
</reference>
<evidence type="ECO:0000259" key="4">
    <source>
        <dbReference type="PROSITE" id="PS50932"/>
    </source>
</evidence>
<sequence length="338" mass="37826">MNKSVTIKDIAQKVGVSETTISRYLNQKYEYMSEKTRDKIATVIQELDYRPNHMARSLKSQKSRMIGAVIADIENPFSAMIIKGLSDKCEALDYTLLIAISDNSAANERKQIEKLLDNQVDGLIVNTSGDNEDYLLVLNESGFPMILLDRGVSQGKIDTVTTDNQGAVQDMLAFLVDEGFRSIGFFCDELSNTVRQERCNSFEKVMVAQAEKNLKGVVYLRNPAMDSELAAALQDFYTYPEPRVIFGANSLMTLKLLELMKQANYVINQDFSICGFDDLAWAKVMTPALTTIHQNSYDLGVESLNQLVAKINQKTVGQAKITKLPAHLKIRESTQIKP</sequence>
<accession>A0A917JDL4</accession>
<dbReference type="PROSITE" id="PS00356">
    <property type="entry name" value="HTH_LACI_1"/>
    <property type="match status" value="1"/>
</dbReference>
<dbReference type="PANTHER" id="PTHR30146">
    <property type="entry name" value="LACI-RELATED TRANSCRIPTIONAL REPRESSOR"/>
    <property type="match status" value="1"/>
</dbReference>
<dbReference type="Gene3D" id="1.10.260.40">
    <property type="entry name" value="lambda repressor-like DNA-binding domains"/>
    <property type="match status" value="1"/>
</dbReference>
<dbReference type="SUPFAM" id="SSF47413">
    <property type="entry name" value="lambda repressor-like DNA-binding domains"/>
    <property type="match status" value="1"/>
</dbReference>
<name>A0A917JDL4_9ENTE</name>
<dbReference type="SUPFAM" id="SSF53822">
    <property type="entry name" value="Periplasmic binding protein-like I"/>
    <property type="match status" value="1"/>
</dbReference>
<dbReference type="InterPro" id="IPR028082">
    <property type="entry name" value="Peripla_BP_I"/>
</dbReference>